<keyword evidence="4" id="KW-1185">Reference proteome</keyword>
<feature type="region of interest" description="Disordered" evidence="1">
    <location>
        <begin position="1"/>
        <end position="53"/>
    </location>
</feature>
<dbReference type="EMBL" id="JABCIY010000120">
    <property type="protein sequence ID" value="KAF7192530.1"/>
    <property type="molecule type" value="Genomic_DNA"/>
</dbReference>
<dbReference type="InterPro" id="IPR001810">
    <property type="entry name" value="F-box_dom"/>
</dbReference>
<evidence type="ECO:0000313" key="4">
    <source>
        <dbReference type="Proteomes" id="UP000660729"/>
    </source>
</evidence>
<name>A0A8H6VMV3_9PEZI</name>
<dbReference type="AlphaFoldDB" id="A0A8H6VMV3"/>
<dbReference type="SUPFAM" id="SSF81383">
    <property type="entry name" value="F-box domain"/>
    <property type="match status" value="1"/>
</dbReference>
<evidence type="ECO:0000313" key="3">
    <source>
        <dbReference type="EMBL" id="KAF7192530.1"/>
    </source>
</evidence>
<evidence type="ECO:0000256" key="1">
    <source>
        <dbReference type="SAM" id="MobiDB-lite"/>
    </source>
</evidence>
<dbReference type="InterPro" id="IPR032675">
    <property type="entry name" value="LRR_dom_sf"/>
</dbReference>
<evidence type="ECO:0000259" key="2">
    <source>
        <dbReference type="PROSITE" id="PS50181"/>
    </source>
</evidence>
<feature type="compositionally biased region" description="Polar residues" evidence="1">
    <location>
        <begin position="23"/>
        <end position="46"/>
    </location>
</feature>
<feature type="domain" description="F-box" evidence="2">
    <location>
        <begin position="53"/>
        <end position="105"/>
    </location>
</feature>
<dbReference type="SUPFAM" id="SSF52047">
    <property type="entry name" value="RNI-like"/>
    <property type="match status" value="1"/>
</dbReference>
<dbReference type="InterPro" id="IPR036047">
    <property type="entry name" value="F-box-like_dom_sf"/>
</dbReference>
<dbReference type="OrthoDB" id="5422579at2759"/>
<dbReference type="Pfam" id="PF12937">
    <property type="entry name" value="F-box-like"/>
    <property type="match status" value="1"/>
</dbReference>
<feature type="non-terminal residue" evidence="3">
    <location>
        <position position="747"/>
    </location>
</feature>
<accession>A0A8H6VMV3</accession>
<dbReference type="PROSITE" id="PS50181">
    <property type="entry name" value="FBOX"/>
    <property type="match status" value="1"/>
</dbReference>
<protein>
    <recommendedName>
        <fullName evidence="2">F-box domain-containing protein</fullName>
    </recommendedName>
</protein>
<dbReference type="Gene3D" id="3.80.10.10">
    <property type="entry name" value="Ribonuclease Inhibitor"/>
    <property type="match status" value="1"/>
</dbReference>
<proteinExistence type="predicted"/>
<sequence length="747" mass="85461">MGRRDAHISPAHAAWAAAKDRVSQPTSTRSQQPETSINRNVRSRSGQTREHHGIPLLDLPPELLHFIFDYLDKPTIYNARTTCKVLAKVGADYILDSIHVVYKRDNLKELLEIAEKPNMAKFIHSFWLQADRFGPAMTFPEWDLEREDLKPWSEYNIYHELPLDHDYETSAGRRAFESARKRFAKRKKGKHSKAAISNAYEQYKATIADQDSIVDERLDHQCFYELFAACLNLTDVTVSIGHGTSGYIDKGRKAYKNIMMHPYGDIDYHDQGVHQFWTVVEALHHAKRQPLRFFLGDVSYRVLRSTWRDAPVDPWVENLMQNLRELRIGFSVYDDEPVAGVPHDVLALRTESDELYRKGLLAKWLGSAPNLRVLKVRMWHTEFRAPYARMEDVLGTTGWPKLRELGLSEFTTTEDYLVNLLLRHKDSLRRLSLSDIHLSSGAWDFFLDRVGGKLPKLRKVKLRNHFRDAFDTEMEFADEGTGINGGRDATEYQLLHGGEVLDFWLENDGLFPEDLDNYEPPSRVDESDAGYTTNGLIWVGDDSGLPGPDSNILSGSLVPVGNEDIRDNALIPQCFRSDQLQSLAGRLGGKWLFDTKDGAHKEVHQSLVIFSEMARLSGCAMEYWTSQKLIDTLLKQDVTSNDDISDRTLIYFCWTTEPNVSVTQVVYRILQELGNLPTNAKRVRCYPNIRDLQESERKIGDIKALDHIANASSLSQYQFRPQTCTEISDCTLEEPFVMKRTHSSTST</sequence>
<reference evidence="3" key="1">
    <citation type="submission" date="2020-04" db="EMBL/GenBank/DDBJ databases">
        <title>Draft genome resource of the tomato pathogen Pseudocercospora fuligena.</title>
        <authorList>
            <person name="Zaccaron A."/>
        </authorList>
    </citation>
    <scope>NUCLEOTIDE SEQUENCE</scope>
    <source>
        <strain evidence="3">PF001</strain>
    </source>
</reference>
<comment type="caution">
    <text evidence="3">The sequence shown here is derived from an EMBL/GenBank/DDBJ whole genome shotgun (WGS) entry which is preliminary data.</text>
</comment>
<organism evidence="3 4">
    <name type="scientific">Pseudocercospora fuligena</name>
    <dbReference type="NCBI Taxonomy" id="685502"/>
    <lineage>
        <taxon>Eukaryota</taxon>
        <taxon>Fungi</taxon>
        <taxon>Dikarya</taxon>
        <taxon>Ascomycota</taxon>
        <taxon>Pezizomycotina</taxon>
        <taxon>Dothideomycetes</taxon>
        <taxon>Dothideomycetidae</taxon>
        <taxon>Mycosphaerellales</taxon>
        <taxon>Mycosphaerellaceae</taxon>
        <taxon>Pseudocercospora</taxon>
    </lineage>
</organism>
<dbReference type="Proteomes" id="UP000660729">
    <property type="component" value="Unassembled WGS sequence"/>
</dbReference>
<gene>
    <name evidence="3" type="ORF">HII31_06121</name>
</gene>